<dbReference type="AlphaFoldDB" id="A0A9W8TLI2"/>
<dbReference type="GO" id="GO:0031508">
    <property type="term" value="P:pericentric heterochromatin formation"/>
    <property type="evidence" value="ECO:0007669"/>
    <property type="project" value="TreeGrafter"/>
</dbReference>
<dbReference type="PANTHER" id="PTHR11085">
    <property type="entry name" value="NAD-DEPENDENT PROTEIN DEACYLASE SIRTUIN-5, MITOCHONDRIAL-RELATED"/>
    <property type="match status" value="1"/>
</dbReference>
<dbReference type="Proteomes" id="UP001148614">
    <property type="component" value="Unassembled WGS sequence"/>
</dbReference>
<dbReference type="VEuPathDB" id="FungiDB:F4678DRAFT_436960"/>
<dbReference type="GO" id="GO:0017136">
    <property type="term" value="F:histone deacetylase activity, NAD-dependent"/>
    <property type="evidence" value="ECO:0007669"/>
    <property type="project" value="TreeGrafter"/>
</dbReference>
<evidence type="ECO:0000313" key="1">
    <source>
        <dbReference type="EMBL" id="KAJ3568651.1"/>
    </source>
</evidence>
<dbReference type="InterPro" id="IPR050134">
    <property type="entry name" value="NAD-dep_sirtuin_deacylases"/>
</dbReference>
<dbReference type="SUPFAM" id="SSF52467">
    <property type="entry name" value="DHS-like NAD/FAD-binding domain"/>
    <property type="match status" value="1"/>
</dbReference>
<sequence length="97" mass="10380">MDGVSKDSLTKLEDVLSTKKRILVITGAGIPVAAGIPAFRGSGGVFKSLQKELGLSTSAQDLFDLSDKASPTRFHYLPQGIAQEGRLLRLYTKTSTI</sequence>
<evidence type="ECO:0000313" key="2">
    <source>
        <dbReference type="Proteomes" id="UP001148614"/>
    </source>
</evidence>
<name>A0A9W8TLI2_9PEZI</name>
<dbReference type="EMBL" id="JANPWZ010001114">
    <property type="protein sequence ID" value="KAJ3568651.1"/>
    <property type="molecule type" value="Genomic_DNA"/>
</dbReference>
<keyword evidence="2" id="KW-1185">Reference proteome</keyword>
<evidence type="ECO:0008006" key="3">
    <source>
        <dbReference type="Google" id="ProtNLM"/>
    </source>
</evidence>
<dbReference type="InterPro" id="IPR029035">
    <property type="entry name" value="DHS-like_NAD/FAD-binding_dom"/>
</dbReference>
<reference evidence="1" key="1">
    <citation type="submission" date="2022-07" db="EMBL/GenBank/DDBJ databases">
        <title>Genome Sequence of Xylaria arbuscula.</title>
        <authorList>
            <person name="Buettner E."/>
        </authorList>
    </citation>
    <scope>NUCLEOTIDE SEQUENCE</scope>
    <source>
        <strain evidence="1">VT107</strain>
    </source>
</reference>
<accession>A0A9W8TLI2</accession>
<dbReference type="GO" id="GO:0000122">
    <property type="term" value="P:negative regulation of transcription by RNA polymerase II"/>
    <property type="evidence" value="ECO:0007669"/>
    <property type="project" value="TreeGrafter"/>
</dbReference>
<dbReference type="GO" id="GO:0005634">
    <property type="term" value="C:nucleus"/>
    <property type="evidence" value="ECO:0007669"/>
    <property type="project" value="TreeGrafter"/>
</dbReference>
<dbReference type="GO" id="GO:1990414">
    <property type="term" value="P:replication-born double-strand break repair via sister chromatid exchange"/>
    <property type="evidence" value="ECO:0007669"/>
    <property type="project" value="TreeGrafter"/>
</dbReference>
<dbReference type="Gene3D" id="3.40.50.1220">
    <property type="entry name" value="TPP-binding domain"/>
    <property type="match status" value="1"/>
</dbReference>
<dbReference type="PANTHER" id="PTHR11085:SF15">
    <property type="entry name" value="NAD-DEPENDENT HISTONE DEACETYLASE HST4"/>
    <property type="match status" value="1"/>
</dbReference>
<gene>
    <name evidence="1" type="ORF">NPX13_g6346</name>
</gene>
<protein>
    <recommendedName>
        <fullName evidence="3">Deacetylase sirtuin-type domain-containing protein</fullName>
    </recommendedName>
</protein>
<comment type="caution">
    <text evidence="1">The sequence shown here is derived from an EMBL/GenBank/DDBJ whole genome shotgun (WGS) entry which is preliminary data.</text>
</comment>
<dbReference type="GO" id="GO:0006282">
    <property type="term" value="P:regulation of DNA repair"/>
    <property type="evidence" value="ECO:0007669"/>
    <property type="project" value="TreeGrafter"/>
</dbReference>
<dbReference type="GO" id="GO:0031934">
    <property type="term" value="C:mating-type region heterochromatin"/>
    <property type="evidence" value="ECO:0007669"/>
    <property type="project" value="TreeGrafter"/>
</dbReference>
<dbReference type="GO" id="GO:0070403">
    <property type="term" value="F:NAD+ binding"/>
    <property type="evidence" value="ECO:0007669"/>
    <property type="project" value="TreeGrafter"/>
</dbReference>
<proteinExistence type="predicted"/>
<organism evidence="1 2">
    <name type="scientific">Xylaria arbuscula</name>
    <dbReference type="NCBI Taxonomy" id="114810"/>
    <lineage>
        <taxon>Eukaryota</taxon>
        <taxon>Fungi</taxon>
        <taxon>Dikarya</taxon>
        <taxon>Ascomycota</taxon>
        <taxon>Pezizomycotina</taxon>
        <taxon>Sordariomycetes</taxon>
        <taxon>Xylariomycetidae</taxon>
        <taxon>Xylariales</taxon>
        <taxon>Xylariaceae</taxon>
        <taxon>Xylaria</taxon>
    </lineage>
</organism>